<reference evidence="4" key="1">
    <citation type="submission" date="2018-07" db="EMBL/GenBank/DDBJ databases">
        <authorList>
            <person name="Quirk P.G."/>
            <person name="Krulwich T.A."/>
        </authorList>
    </citation>
    <scope>NUCLEOTIDE SEQUENCE</scope>
</reference>
<dbReference type="InterPro" id="IPR014044">
    <property type="entry name" value="CAP_dom"/>
</dbReference>
<evidence type="ECO:0000256" key="2">
    <source>
        <dbReference type="ARBA" id="ARBA00022525"/>
    </source>
</evidence>
<dbReference type="AlphaFoldDB" id="A0A336LXT6"/>
<organism evidence="4">
    <name type="scientific">Culicoides sonorensis</name>
    <name type="common">Biting midge</name>
    <dbReference type="NCBI Taxonomy" id="179676"/>
    <lineage>
        <taxon>Eukaryota</taxon>
        <taxon>Metazoa</taxon>
        <taxon>Ecdysozoa</taxon>
        <taxon>Arthropoda</taxon>
        <taxon>Hexapoda</taxon>
        <taxon>Insecta</taxon>
        <taxon>Pterygota</taxon>
        <taxon>Neoptera</taxon>
        <taxon>Endopterygota</taxon>
        <taxon>Diptera</taxon>
        <taxon>Nematocera</taxon>
        <taxon>Chironomoidea</taxon>
        <taxon>Ceratopogonidae</taxon>
        <taxon>Ceratopogoninae</taxon>
        <taxon>Culicoides</taxon>
        <taxon>Monoculicoides</taxon>
    </lineage>
</organism>
<dbReference type="SUPFAM" id="SSF55797">
    <property type="entry name" value="PR-1-like"/>
    <property type="match status" value="1"/>
</dbReference>
<comment type="subcellular location">
    <subcellularLocation>
        <location evidence="1">Secreted</location>
    </subcellularLocation>
</comment>
<feature type="domain" description="SCP" evidence="3">
    <location>
        <begin position="6"/>
        <end position="172"/>
    </location>
</feature>
<dbReference type="GO" id="GO:0005576">
    <property type="term" value="C:extracellular region"/>
    <property type="evidence" value="ECO:0007669"/>
    <property type="project" value="UniProtKB-SubCell"/>
</dbReference>
<dbReference type="OMA" id="LAECNVK"/>
<dbReference type="SMART" id="SM00198">
    <property type="entry name" value="SCP"/>
    <property type="match status" value="1"/>
</dbReference>
<dbReference type="VEuPathDB" id="VectorBase:CSON007711"/>
<evidence type="ECO:0000313" key="4">
    <source>
        <dbReference type="EMBL" id="SSX22876.1"/>
    </source>
</evidence>
<accession>A0A336LXT6</accession>
<evidence type="ECO:0000256" key="1">
    <source>
        <dbReference type="ARBA" id="ARBA00004613"/>
    </source>
</evidence>
<gene>
    <name evidence="4" type="primary">CSON007711</name>
</gene>
<dbReference type="CDD" id="cd05380">
    <property type="entry name" value="CAP_euk"/>
    <property type="match status" value="1"/>
</dbReference>
<proteinExistence type="predicted"/>
<dbReference type="InterPro" id="IPR035940">
    <property type="entry name" value="CAP_sf"/>
</dbReference>
<name>A0A336LXT6_CULSO</name>
<dbReference type="InterPro" id="IPR001283">
    <property type="entry name" value="CRISP-related"/>
</dbReference>
<dbReference type="Gene3D" id="3.40.33.10">
    <property type="entry name" value="CAP"/>
    <property type="match status" value="1"/>
</dbReference>
<sequence>MITITQSLKDLLLKEHNKWRQMLAMGSVDGYPAATRMLKVHWDDELEFLAYKHANHCVFEHDKCRVTEKYPKSGQNLGLKLYSREFNDIIQIIEELCAEWFEEYNFVPKHERKDIVTQYKHNAKWGHFTVMARERNDAIGCALVSMKNTKLNPRAPFHYMLTCNYPETNLPGPLYDHGDACSRCDSYGPTFKCDKADYFLLCDLKLDTSTSLPETSSRTTSSARIFEYTTAPNVAKKTTKTTEKHKSCASYLESKKN</sequence>
<dbReference type="EMBL" id="UFQT01000290">
    <property type="protein sequence ID" value="SSX22876.1"/>
    <property type="molecule type" value="Genomic_DNA"/>
</dbReference>
<protein>
    <submittedName>
        <fullName evidence="4">CSON007711 protein</fullName>
    </submittedName>
</protein>
<dbReference type="PANTHER" id="PTHR10334">
    <property type="entry name" value="CYSTEINE-RICH SECRETORY PROTEIN-RELATED"/>
    <property type="match status" value="1"/>
</dbReference>
<evidence type="ECO:0000259" key="3">
    <source>
        <dbReference type="SMART" id="SM00198"/>
    </source>
</evidence>
<dbReference type="Pfam" id="PF00188">
    <property type="entry name" value="CAP"/>
    <property type="match status" value="1"/>
</dbReference>
<keyword evidence="2" id="KW-0964">Secreted</keyword>